<keyword evidence="3 9" id="KW-0812">Transmembrane</keyword>
<keyword evidence="5" id="KW-0256">Endoplasmic reticulum</keyword>
<evidence type="ECO:0000313" key="10">
    <source>
        <dbReference type="EMBL" id="TKA69865.1"/>
    </source>
</evidence>
<dbReference type="EMBL" id="NAJQ01000428">
    <property type="protein sequence ID" value="TKA69865.1"/>
    <property type="molecule type" value="Genomic_DNA"/>
</dbReference>
<organism evidence="10 11">
    <name type="scientific">Friedmanniomyces simplex</name>
    <dbReference type="NCBI Taxonomy" id="329884"/>
    <lineage>
        <taxon>Eukaryota</taxon>
        <taxon>Fungi</taxon>
        <taxon>Dikarya</taxon>
        <taxon>Ascomycota</taxon>
        <taxon>Pezizomycotina</taxon>
        <taxon>Dothideomycetes</taxon>
        <taxon>Dothideomycetidae</taxon>
        <taxon>Mycosphaerellales</taxon>
        <taxon>Teratosphaeriaceae</taxon>
        <taxon>Friedmanniomyces</taxon>
    </lineage>
</organism>
<gene>
    <name evidence="10" type="ORF">B0A55_08922</name>
</gene>
<evidence type="ECO:0000256" key="6">
    <source>
        <dbReference type="ARBA" id="ARBA00022989"/>
    </source>
</evidence>
<feature type="transmembrane region" description="Helical" evidence="9">
    <location>
        <begin position="87"/>
        <end position="105"/>
    </location>
</feature>
<dbReference type="GO" id="GO:0006465">
    <property type="term" value="P:signal peptide processing"/>
    <property type="evidence" value="ECO:0007669"/>
    <property type="project" value="TreeGrafter"/>
</dbReference>
<name>A0A4U0X5W6_9PEZI</name>
<keyword evidence="4" id="KW-0378">Hydrolase</keyword>
<dbReference type="AlphaFoldDB" id="A0A4U0X5W6"/>
<dbReference type="InterPro" id="IPR007369">
    <property type="entry name" value="Peptidase_A22B_SPP"/>
</dbReference>
<evidence type="ECO:0008006" key="12">
    <source>
        <dbReference type="Google" id="ProtNLM"/>
    </source>
</evidence>
<protein>
    <recommendedName>
        <fullName evidence="12">Signal peptide peptidase</fullName>
    </recommendedName>
</protein>
<keyword evidence="7 9" id="KW-0472">Membrane</keyword>
<feature type="transmembrane region" description="Helical" evidence="9">
    <location>
        <begin position="221"/>
        <end position="240"/>
    </location>
</feature>
<evidence type="ECO:0000256" key="7">
    <source>
        <dbReference type="ARBA" id="ARBA00023136"/>
    </source>
</evidence>
<feature type="transmembrane region" description="Helical" evidence="9">
    <location>
        <begin position="420"/>
        <end position="442"/>
    </location>
</feature>
<dbReference type="PANTHER" id="PTHR12174:SF23">
    <property type="entry name" value="MINOR HISTOCOMPATIBILITY ANTIGEN H13"/>
    <property type="match status" value="1"/>
</dbReference>
<evidence type="ECO:0000256" key="4">
    <source>
        <dbReference type="ARBA" id="ARBA00022801"/>
    </source>
</evidence>
<dbReference type="InterPro" id="IPR006639">
    <property type="entry name" value="Preselin/SPP"/>
</dbReference>
<keyword evidence="6 9" id="KW-1133">Transmembrane helix</keyword>
<keyword evidence="11" id="KW-1185">Reference proteome</keyword>
<dbReference type="Proteomes" id="UP000309340">
    <property type="component" value="Unassembled WGS sequence"/>
</dbReference>
<dbReference type="GO" id="GO:0098554">
    <property type="term" value="C:cytoplasmic side of endoplasmic reticulum membrane"/>
    <property type="evidence" value="ECO:0007669"/>
    <property type="project" value="TreeGrafter"/>
</dbReference>
<evidence type="ECO:0000256" key="1">
    <source>
        <dbReference type="ARBA" id="ARBA00004477"/>
    </source>
</evidence>
<accession>A0A4U0X5W6</accession>
<reference evidence="10 11" key="1">
    <citation type="submission" date="2017-03" db="EMBL/GenBank/DDBJ databases">
        <title>Genomes of endolithic fungi from Antarctica.</title>
        <authorList>
            <person name="Coleine C."/>
            <person name="Masonjones S."/>
            <person name="Stajich J.E."/>
        </authorList>
    </citation>
    <scope>NUCLEOTIDE SEQUENCE [LARGE SCALE GENOMIC DNA]</scope>
    <source>
        <strain evidence="10 11">CCFEE 5184</strain>
    </source>
</reference>
<feature type="transmembrane region" description="Helical" evidence="9">
    <location>
        <begin position="335"/>
        <end position="355"/>
    </location>
</feature>
<dbReference type="GO" id="GO:0098553">
    <property type="term" value="C:lumenal side of endoplasmic reticulum membrane"/>
    <property type="evidence" value="ECO:0007669"/>
    <property type="project" value="TreeGrafter"/>
</dbReference>
<evidence type="ECO:0000313" key="11">
    <source>
        <dbReference type="Proteomes" id="UP000309340"/>
    </source>
</evidence>
<feature type="transmembrane region" description="Helical" evidence="9">
    <location>
        <begin position="112"/>
        <end position="130"/>
    </location>
</feature>
<dbReference type="OrthoDB" id="29661at2759"/>
<feature type="transmembrane region" description="Helical" evidence="9">
    <location>
        <begin position="448"/>
        <end position="466"/>
    </location>
</feature>
<evidence type="ECO:0000256" key="3">
    <source>
        <dbReference type="ARBA" id="ARBA00022692"/>
    </source>
</evidence>
<feature type="region of interest" description="Disordered" evidence="8">
    <location>
        <begin position="525"/>
        <end position="557"/>
    </location>
</feature>
<feature type="region of interest" description="Disordered" evidence="8">
    <location>
        <begin position="575"/>
        <end position="596"/>
    </location>
</feature>
<dbReference type="GO" id="GO:0033619">
    <property type="term" value="P:membrane protein proteolysis"/>
    <property type="evidence" value="ECO:0007669"/>
    <property type="project" value="TreeGrafter"/>
</dbReference>
<evidence type="ECO:0000256" key="2">
    <source>
        <dbReference type="ARBA" id="ARBA00006859"/>
    </source>
</evidence>
<evidence type="ECO:0000256" key="8">
    <source>
        <dbReference type="SAM" id="MobiDB-lite"/>
    </source>
</evidence>
<comment type="caution">
    <text evidence="10">The sequence shown here is derived from an EMBL/GenBank/DDBJ whole genome shotgun (WGS) entry which is preliminary data.</text>
</comment>
<dbReference type="PANTHER" id="PTHR12174">
    <property type="entry name" value="SIGNAL PEPTIDE PEPTIDASE"/>
    <property type="match status" value="1"/>
</dbReference>
<dbReference type="Pfam" id="PF04258">
    <property type="entry name" value="Peptidase_A22B"/>
    <property type="match status" value="1"/>
</dbReference>
<feature type="transmembrane region" description="Helical" evidence="9">
    <location>
        <begin position="21"/>
        <end position="39"/>
    </location>
</feature>
<feature type="transmembrane region" description="Helical" evidence="9">
    <location>
        <begin position="274"/>
        <end position="295"/>
    </location>
</feature>
<feature type="region of interest" description="Disordered" evidence="8">
    <location>
        <begin position="50"/>
        <end position="73"/>
    </location>
</feature>
<feature type="compositionally biased region" description="Acidic residues" evidence="8">
    <location>
        <begin position="63"/>
        <end position="73"/>
    </location>
</feature>
<dbReference type="STRING" id="329884.A0A4U0X5W6"/>
<comment type="similarity">
    <text evidence="2">Belongs to the peptidase A22B family.</text>
</comment>
<dbReference type="GO" id="GO:0042500">
    <property type="term" value="F:aspartic endopeptidase activity, intramembrane cleaving"/>
    <property type="evidence" value="ECO:0007669"/>
    <property type="project" value="InterPro"/>
</dbReference>
<feature type="transmembrane region" description="Helical" evidence="9">
    <location>
        <begin position="136"/>
        <end position="156"/>
    </location>
</feature>
<sequence>MDAQKLLDVAIQHFNDERHLIPMYLHLIVSALFPIYAGAHASLSRPSSAAKPVKKKRRSVGSQDEDADDDDDEEVVQKLEGMSPRDAVIYPVVAGITLAGLYYLITKYGAKAINLIFGWYFAVAGVFSVAKLVSDAATVAISFVFPTYFGWNGRLYRVDGTKKKAIVVRGAADEGEVDSAVPSVPTWLKTFYGTIWAVRAAIKQRYTVHVRAGRDLDEKTNFTMVHALATLFGITTSAYANLVAKPWYLTNLQGFAVCYTAFQMLSPTSFTTGSLLLSGLFCYDIWAVFFTPLMVTVAKNLDQPIKLVFPRPEEVVQAPFAPPKRQYSMLGLGDIVLPGIMMALALRFDLYLFYLAKQQRKTVQKVDTANGKEGKEAEAEMIEKAPYIPVTGYSGDRFWTARLPTSSRPEKLNASFPKPYFYASMIGYTVGMLTTLVVMSVYQHAQPALLYLVPGVLVSLWGTALVRGEVMAMWGFSEAVDAEPVEVGGDTGKKEEGLKLDSAQTWVNMWDEVLRFWGLKEWGTEGKSGKGAAAVEEKRATRGKAGDVPAKGKAVESAQDDDVVFGFTISRYRPKQEAGDLSEPSGSAEDVAGKRE</sequence>
<evidence type="ECO:0000256" key="5">
    <source>
        <dbReference type="ARBA" id="ARBA00022824"/>
    </source>
</evidence>
<evidence type="ECO:0000256" key="9">
    <source>
        <dbReference type="SAM" id="Phobius"/>
    </source>
</evidence>
<dbReference type="SMART" id="SM00730">
    <property type="entry name" value="PSN"/>
    <property type="match status" value="1"/>
</dbReference>
<comment type="subcellular location">
    <subcellularLocation>
        <location evidence="1">Endoplasmic reticulum membrane</location>
        <topology evidence="1">Multi-pass membrane protein</topology>
    </subcellularLocation>
</comment>
<proteinExistence type="inferred from homology"/>